<organism evidence="3 4">
    <name type="scientific">Rhynchosporium graminicola</name>
    <dbReference type="NCBI Taxonomy" id="2792576"/>
    <lineage>
        <taxon>Eukaryota</taxon>
        <taxon>Fungi</taxon>
        <taxon>Dikarya</taxon>
        <taxon>Ascomycota</taxon>
        <taxon>Pezizomycotina</taxon>
        <taxon>Leotiomycetes</taxon>
        <taxon>Helotiales</taxon>
        <taxon>Ploettnerulaceae</taxon>
        <taxon>Rhynchosporium</taxon>
    </lineage>
</organism>
<accession>A0A1E1KCM8</accession>
<evidence type="ECO:0000256" key="1">
    <source>
        <dbReference type="ARBA" id="ARBA00009143"/>
    </source>
</evidence>
<gene>
    <name evidence="3" type="ORF">RCO7_08756</name>
</gene>
<protein>
    <submittedName>
        <fullName evidence="3">Related to nucleolar rRNA processing protein GAR1</fullName>
    </submittedName>
</protein>
<feature type="region of interest" description="Disordered" evidence="2">
    <location>
        <begin position="160"/>
        <end position="259"/>
    </location>
</feature>
<sequence>MASLIAKIDRQTTTPFHLKLFYKNGSFNRLDEFSMNAELPPHVQIYTWQSCTLRELSHLLSSALPSLLPDPAIGTRLSYRLIFPDTRNTGPASGPGRYMTKDLGSVIIGEGGPGILPDDEEAAIVRRGPMAGPLGGEPEKTLQDARFVIGDYICCAITPSPDNGGAAPPPPTGPSRSGFGPGRGDFGRGGGMGPRENGFGGGFRGRGGPRGGGGFGQGFVPNGEWRRGEQLPEGHGGGGGGGRGRGSGGGFGSGRGGRY</sequence>
<comment type="similarity">
    <text evidence="1">Belongs to the SAP18 family.</text>
</comment>
<reference evidence="4" key="1">
    <citation type="submission" date="2016-03" db="EMBL/GenBank/DDBJ databases">
        <authorList>
            <person name="Ploux O."/>
        </authorList>
    </citation>
    <scope>NUCLEOTIDE SEQUENCE [LARGE SCALE GENOMIC DNA]</scope>
    <source>
        <strain evidence="4">UK7</strain>
    </source>
</reference>
<dbReference type="InParanoid" id="A0A1E1KCM8"/>
<proteinExistence type="inferred from homology"/>
<dbReference type="AlphaFoldDB" id="A0A1E1KCM8"/>
<dbReference type="PANTHER" id="PTHR13082">
    <property type="entry name" value="SAP18"/>
    <property type="match status" value="1"/>
</dbReference>
<dbReference type="Gene3D" id="3.10.20.550">
    <property type="entry name" value="ASAP complex, SAP18 subunit"/>
    <property type="match status" value="1"/>
</dbReference>
<dbReference type="EMBL" id="FJUW01000011">
    <property type="protein sequence ID" value="CZS95761.1"/>
    <property type="molecule type" value="Genomic_DNA"/>
</dbReference>
<dbReference type="InterPro" id="IPR042534">
    <property type="entry name" value="SAP18_sf"/>
</dbReference>
<comment type="caution">
    <text evidence="3">The sequence shown here is derived from an EMBL/GenBank/DDBJ whole genome shotgun (WGS) entry which is preliminary data.</text>
</comment>
<name>A0A1E1KCM8_9HELO</name>
<keyword evidence="4" id="KW-1185">Reference proteome</keyword>
<feature type="compositionally biased region" description="Gly residues" evidence="2">
    <location>
        <begin position="234"/>
        <end position="259"/>
    </location>
</feature>
<evidence type="ECO:0000313" key="4">
    <source>
        <dbReference type="Proteomes" id="UP000178129"/>
    </source>
</evidence>
<dbReference type="GO" id="GO:0005634">
    <property type="term" value="C:nucleus"/>
    <property type="evidence" value="ECO:0007669"/>
    <property type="project" value="TreeGrafter"/>
</dbReference>
<dbReference type="STRING" id="914237.A0A1E1KCM8"/>
<evidence type="ECO:0000313" key="3">
    <source>
        <dbReference type="EMBL" id="CZS95761.1"/>
    </source>
</evidence>
<feature type="compositionally biased region" description="Gly residues" evidence="2">
    <location>
        <begin position="179"/>
        <end position="217"/>
    </location>
</feature>
<evidence type="ECO:0000256" key="2">
    <source>
        <dbReference type="SAM" id="MobiDB-lite"/>
    </source>
</evidence>
<dbReference type="Pfam" id="PF06487">
    <property type="entry name" value="SAP18"/>
    <property type="match status" value="1"/>
</dbReference>
<dbReference type="PANTHER" id="PTHR13082:SF0">
    <property type="entry name" value="HISTONE DEACETYLASE COMPLEX SUBUNIT SAP18"/>
    <property type="match status" value="1"/>
</dbReference>
<dbReference type="InterPro" id="IPR010516">
    <property type="entry name" value="SAP18"/>
</dbReference>
<dbReference type="Proteomes" id="UP000178129">
    <property type="component" value="Unassembled WGS sequence"/>
</dbReference>